<sequence>MSISVGLSLDVSGLRQEEEAARVAEALTAFLTKHDLERDVTVGEGASAGQVSAWSEYPIIVTRFGSWADKIEQGAQDAVRAVVPAAKVDLRWSFDDEDD</sequence>
<accession>A0AAU1HUD8</accession>
<protein>
    <submittedName>
        <fullName evidence="1">Uncharacterized protein</fullName>
    </submittedName>
</protein>
<proteinExistence type="predicted"/>
<name>A0AAU1HUD8_9ACTN</name>
<gene>
    <name evidence="1" type="ORF">OG477_13240</name>
</gene>
<dbReference type="EMBL" id="CP108140">
    <property type="protein sequence ID" value="WTP86273.1"/>
    <property type="molecule type" value="Genomic_DNA"/>
</dbReference>
<dbReference type="AlphaFoldDB" id="A0AAU1HUD8"/>
<evidence type="ECO:0000313" key="1">
    <source>
        <dbReference type="EMBL" id="WTP86273.1"/>
    </source>
</evidence>
<organism evidence="1">
    <name type="scientific">Streptomyces sp. NBC_00180</name>
    <dbReference type="NCBI Taxonomy" id="2903632"/>
    <lineage>
        <taxon>Bacteria</taxon>
        <taxon>Bacillati</taxon>
        <taxon>Actinomycetota</taxon>
        <taxon>Actinomycetes</taxon>
        <taxon>Kitasatosporales</taxon>
        <taxon>Streptomycetaceae</taxon>
        <taxon>Streptomyces</taxon>
    </lineage>
</organism>
<reference evidence="1" key="1">
    <citation type="submission" date="2022-10" db="EMBL/GenBank/DDBJ databases">
        <title>The complete genomes of actinobacterial strains from the NBC collection.</title>
        <authorList>
            <person name="Joergensen T.S."/>
            <person name="Alvarez Arevalo M."/>
            <person name="Sterndorff E.B."/>
            <person name="Faurdal D."/>
            <person name="Vuksanovic O."/>
            <person name="Mourched A.-S."/>
            <person name="Charusanti P."/>
            <person name="Shaw S."/>
            <person name="Blin K."/>
            <person name="Weber T."/>
        </authorList>
    </citation>
    <scope>NUCLEOTIDE SEQUENCE</scope>
    <source>
        <strain evidence="1">NBC 00180</strain>
    </source>
</reference>